<gene>
    <name evidence="2" type="ordered locus">Arch_0646</name>
</gene>
<evidence type="ECO:0000259" key="1">
    <source>
        <dbReference type="Pfam" id="PF02464"/>
    </source>
</evidence>
<dbReference type="eggNOG" id="COG1546">
    <property type="taxonomic scope" value="Bacteria"/>
</dbReference>
<protein>
    <submittedName>
        <fullName evidence="2">CinA domain protein</fullName>
    </submittedName>
</protein>
<sequence length="159" mass="16233">MAAESLGRQVVSECCERGVCVAVAESLTGGALASSIVDVPGASTIFRGGAVTYAADTKASVLGVSEARLAVTGPVDHDVACQMAAGVAKLFGADFGVSTTGVAGPGPSDGHLAGCVWIGWWYQGESGAEQFLFPGDRATVRCQTVDKALETILRLIKEK</sequence>
<dbReference type="STRING" id="644284.Arch_0646"/>
<accession>D7BN81</accession>
<dbReference type="InterPro" id="IPR008136">
    <property type="entry name" value="CinA_C"/>
</dbReference>
<keyword evidence="3" id="KW-1185">Reference proteome</keyword>
<dbReference type="SUPFAM" id="SSF142433">
    <property type="entry name" value="CinA-like"/>
    <property type="match status" value="1"/>
</dbReference>
<dbReference type="AlphaFoldDB" id="D7BN81"/>
<dbReference type="NCBIfam" id="TIGR00199">
    <property type="entry name" value="PncC_domain"/>
    <property type="match status" value="1"/>
</dbReference>
<name>D7BN81_ARCHD</name>
<proteinExistence type="predicted"/>
<dbReference type="EMBL" id="CP002045">
    <property type="protein sequence ID" value="ADH92380.1"/>
    <property type="molecule type" value="Genomic_DNA"/>
</dbReference>
<organism evidence="2 3">
    <name type="scientific">Arcanobacterium haemolyticum (strain ATCC 9345 / DSM 20595 / CCM 5947 / CCUG 17215 / LMG 16163 / NBRC 15585 / NCTC 8452 / 11018)</name>
    <dbReference type="NCBI Taxonomy" id="644284"/>
    <lineage>
        <taxon>Bacteria</taxon>
        <taxon>Bacillati</taxon>
        <taxon>Actinomycetota</taxon>
        <taxon>Actinomycetes</taxon>
        <taxon>Actinomycetales</taxon>
        <taxon>Actinomycetaceae</taxon>
        <taxon>Arcanobacterium</taxon>
    </lineage>
</organism>
<feature type="domain" description="CinA C-terminal" evidence="1">
    <location>
        <begin position="5"/>
        <end position="155"/>
    </location>
</feature>
<dbReference type="OrthoDB" id="1253990at2"/>
<dbReference type="Proteomes" id="UP000000376">
    <property type="component" value="Chromosome"/>
</dbReference>
<dbReference type="RefSeq" id="WP_013169878.1">
    <property type="nucleotide sequence ID" value="NC_014218.1"/>
</dbReference>
<evidence type="ECO:0000313" key="3">
    <source>
        <dbReference type="Proteomes" id="UP000000376"/>
    </source>
</evidence>
<evidence type="ECO:0000313" key="2">
    <source>
        <dbReference type="EMBL" id="ADH92380.1"/>
    </source>
</evidence>
<dbReference type="Gene3D" id="3.90.950.20">
    <property type="entry name" value="CinA-like"/>
    <property type="match status" value="1"/>
</dbReference>
<dbReference type="HOGENOM" id="CLU_030805_1_0_11"/>
<dbReference type="KEGG" id="ahe:Arch_0646"/>
<dbReference type="Pfam" id="PF02464">
    <property type="entry name" value="CinA"/>
    <property type="match status" value="1"/>
</dbReference>
<reference evidence="2 3" key="1">
    <citation type="journal article" date="2010" name="Stand. Genomic Sci.">
        <title>Complete genome sequence of Arcanobacterium haemolyticum type strain (11018).</title>
        <authorList>
            <person name="Yasawong M."/>
            <person name="Teshima H."/>
            <person name="Lapidus A."/>
            <person name="Nolan M."/>
            <person name="Lucas S."/>
            <person name="Glavina Del Rio T."/>
            <person name="Tice H."/>
            <person name="Cheng J."/>
            <person name="Bruce D."/>
            <person name="Detter C."/>
            <person name="Tapia R."/>
            <person name="Han C."/>
            <person name="Goodwin L."/>
            <person name="Pitluck S."/>
            <person name="Liolios K."/>
            <person name="Ivanova N."/>
            <person name="Mavromatis K."/>
            <person name="Mikhailova N."/>
            <person name="Pati A."/>
            <person name="Chen A."/>
            <person name="Palaniappan K."/>
            <person name="Land M."/>
            <person name="Hauser L."/>
            <person name="Chang Y."/>
            <person name="Jeffries C."/>
            <person name="Rohde M."/>
            <person name="Sikorski J."/>
            <person name="Pukall R."/>
            <person name="Goker M."/>
            <person name="Woyke T."/>
            <person name="Bristow J."/>
            <person name="Eisen J."/>
            <person name="Markowitz V."/>
            <person name="Hugenholtz P."/>
            <person name="Kyrpides N."/>
            <person name="Klenk H."/>
        </authorList>
    </citation>
    <scope>NUCLEOTIDE SEQUENCE [LARGE SCALE GENOMIC DNA]</scope>
    <source>
        <strain evidence="3">ATCC 9345 / DSM 20595 / CCUG 17215 / LMG 16163 / NBRC 15585 / NCTC 8452 / 11018</strain>
    </source>
</reference>
<dbReference type="InterPro" id="IPR036653">
    <property type="entry name" value="CinA-like_C"/>
</dbReference>